<evidence type="ECO:0000313" key="11">
    <source>
        <dbReference type="RefSeq" id="XP_041630491.1"/>
    </source>
</evidence>
<organism evidence="10 11">
    <name type="scientific">Drosophila kikkawai</name>
    <name type="common">Fruit fly</name>
    <dbReference type="NCBI Taxonomy" id="30033"/>
    <lineage>
        <taxon>Eukaryota</taxon>
        <taxon>Metazoa</taxon>
        <taxon>Ecdysozoa</taxon>
        <taxon>Arthropoda</taxon>
        <taxon>Hexapoda</taxon>
        <taxon>Insecta</taxon>
        <taxon>Pterygota</taxon>
        <taxon>Neoptera</taxon>
        <taxon>Endopterygota</taxon>
        <taxon>Diptera</taxon>
        <taxon>Brachycera</taxon>
        <taxon>Muscomorpha</taxon>
        <taxon>Ephydroidea</taxon>
        <taxon>Drosophilidae</taxon>
        <taxon>Drosophila</taxon>
        <taxon>Sophophora</taxon>
    </lineage>
</organism>
<evidence type="ECO:0000256" key="3">
    <source>
        <dbReference type="ARBA" id="ARBA00022692"/>
    </source>
</evidence>
<keyword evidence="9" id="KW-0732">Signal</keyword>
<evidence type="ECO:0000256" key="7">
    <source>
        <dbReference type="ARBA" id="ARBA00023180"/>
    </source>
</evidence>
<keyword evidence="3 8" id="KW-0812">Transmembrane</keyword>
<dbReference type="Proteomes" id="UP001652661">
    <property type="component" value="Chromosome 3R"/>
</dbReference>
<accession>A0ABM3C4L7</accession>
<evidence type="ECO:0000256" key="1">
    <source>
        <dbReference type="ARBA" id="ARBA00004651"/>
    </source>
</evidence>
<dbReference type="GeneID" id="108075385"/>
<keyword evidence="7" id="KW-0325">Glycoprotein</keyword>
<keyword evidence="5 8" id="KW-0472">Membrane</keyword>
<dbReference type="PANTHER" id="PTHR42643">
    <property type="entry name" value="IONOTROPIC RECEPTOR 20A-RELATED"/>
    <property type="match status" value="1"/>
</dbReference>
<keyword evidence="2" id="KW-1003">Cell membrane</keyword>
<name>A0ABM3C4L7_DROKI</name>
<evidence type="ECO:0000256" key="4">
    <source>
        <dbReference type="ARBA" id="ARBA00022989"/>
    </source>
</evidence>
<keyword evidence="10" id="KW-1185">Reference proteome</keyword>
<dbReference type="RefSeq" id="XP_041630491.1">
    <property type="nucleotide sequence ID" value="XM_041774557.1"/>
</dbReference>
<evidence type="ECO:0000256" key="2">
    <source>
        <dbReference type="ARBA" id="ARBA00022475"/>
    </source>
</evidence>
<keyword evidence="6" id="KW-0675">Receptor</keyword>
<evidence type="ECO:0000256" key="9">
    <source>
        <dbReference type="SAM" id="SignalP"/>
    </source>
</evidence>
<proteinExistence type="predicted"/>
<gene>
    <name evidence="11" type="primary">LOC108075385</name>
</gene>
<reference evidence="11" key="1">
    <citation type="submission" date="2025-08" db="UniProtKB">
        <authorList>
            <consortium name="RefSeq"/>
        </authorList>
    </citation>
    <scope>IDENTIFICATION</scope>
    <source>
        <strain evidence="11">14028-0561.14</strain>
        <tissue evidence="11">Whole fly</tissue>
    </source>
</reference>
<sequence length="474" mass="55545">MESVKIIIIFYLITGSLAHSSDYTQLRFLDQLIDIIQKDRPIETILMFWQSEDKTCTLQRWSPSGIPFLRFNELARMRLRGKFNSQALAIVCLREDSESDSELLKLVAEAFDTMRQERIILWMQRKPTKKFLEGLSRQADSFKFTMMMVLEMAHLQDMEIIQFAKRCNASLKVHDGIHEDRFDVKLNPQILTMQKFNNDIEVLTWVWYLLCVYGSFVLVELFILVVTRRITGVPHRLNLWNPLLNLRAFCAILGLSFPELRRASLSLRQLFLAMTVFGFIFSNFFSCKLSALVTKPIEHAQVRNFEELRASGMTTVMDVYLRSYIEREINPEFFNLVVPKVITVEHPELISRGNKIYCDSQDLVITEGLPWVYVTQNNSFYKRPLSDFLMIILETGISKYWMKSIHDNYMKSQNIKPQMDKSNVVPISPDYLCWLWHMLFVGYGIATVAFLFEIALKNRRMRIKRPRTISDTSV</sequence>
<feature type="transmembrane region" description="Helical" evidence="8">
    <location>
        <begin position="205"/>
        <end position="227"/>
    </location>
</feature>
<evidence type="ECO:0000256" key="8">
    <source>
        <dbReference type="SAM" id="Phobius"/>
    </source>
</evidence>
<evidence type="ECO:0000313" key="10">
    <source>
        <dbReference type="Proteomes" id="UP001652661"/>
    </source>
</evidence>
<evidence type="ECO:0000256" key="5">
    <source>
        <dbReference type="ARBA" id="ARBA00023136"/>
    </source>
</evidence>
<dbReference type="PANTHER" id="PTHR42643:SF41">
    <property type="entry name" value="IONOTROPIC RECEPTOR 20A-RELATED"/>
    <property type="match status" value="1"/>
</dbReference>
<dbReference type="InterPro" id="IPR052192">
    <property type="entry name" value="Insect_Ionotropic_Sensory_Rcpt"/>
</dbReference>
<feature type="transmembrane region" description="Helical" evidence="8">
    <location>
        <begin position="270"/>
        <end position="293"/>
    </location>
</feature>
<comment type="subcellular location">
    <subcellularLocation>
        <location evidence="1">Cell membrane</location>
        <topology evidence="1">Multi-pass membrane protein</topology>
    </subcellularLocation>
</comment>
<evidence type="ECO:0000256" key="6">
    <source>
        <dbReference type="ARBA" id="ARBA00023170"/>
    </source>
</evidence>
<feature type="chain" id="PRO_5046571794" evidence="9">
    <location>
        <begin position="19"/>
        <end position="474"/>
    </location>
</feature>
<feature type="signal peptide" evidence="9">
    <location>
        <begin position="1"/>
        <end position="18"/>
    </location>
</feature>
<protein>
    <submittedName>
        <fullName evidence="11">Uncharacterized protein</fullName>
    </submittedName>
</protein>
<feature type="transmembrane region" description="Helical" evidence="8">
    <location>
        <begin position="434"/>
        <end position="456"/>
    </location>
</feature>
<keyword evidence="4 8" id="KW-1133">Transmembrane helix</keyword>